<accession>R9GS01</accession>
<gene>
    <name evidence="1" type="ORF">ADIARSV_2571</name>
</gene>
<sequence>MTKSLFLNKLTTEIYAYLATLLLRKSTKPILILLEEIGNL</sequence>
<proteinExistence type="predicted"/>
<dbReference type="Proteomes" id="UP000014174">
    <property type="component" value="Unassembled WGS sequence"/>
</dbReference>
<reference evidence="1 2" key="1">
    <citation type="journal article" date="2013" name="Genome Announc.">
        <title>Draft Genome Sequence of Arcticibacter svalbardensis Strain MN12-7T, a Member of the Family Sphingobacteriaceae Isolated from an Arctic Soil Sample.</title>
        <authorList>
            <person name="Shivaji S."/>
            <person name="Ara S."/>
            <person name="Prasad S."/>
            <person name="Manasa B.P."/>
            <person name="Begum Z."/>
            <person name="Singh A."/>
            <person name="Kumar Pinnaka A."/>
        </authorList>
    </citation>
    <scope>NUCLEOTIDE SEQUENCE [LARGE SCALE GENOMIC DNA]</scope>
    <source>
        <strain evidence="1 2">MN12-7</strain>
    </source>
</reference>
<comment type="caution">
    <text evidence="1">The sequence shown here is derived from an EMBL/GenBank/DDBJ whole genome shotgun (WGS) entry which is preliminary data.</text>
</comment>
<protein>
    <submittedName>
        <fullName evidence="1">Uncharacterized protein</fullName>
    </submittedName>
</protein>
<evidence type="ECO:0000313" key="1">
    <source>
        <dbReference type="EMBL" id="EOR94330.1"/>
    </source>
</evidence>
<dbReference type="AlphaFoldDB" id="R9GS01"/>
<dbReference type="EMBL" id="AQPN01000090">
    <property type="protein sequence ID" value="EOR94330.1"/>
    <property type="molecule type" value="Genomic_DNA"/>
</dbReference>
<keyword evidence="2" id="KW-1185">Reference proteome</keyword>
<organism evidence="1 2">
    <name type="scientific">Arcticibacter svalbardensis MN12-7</name>
    <dbReference type="NCBI Taxonomy" id="1150600"/>
    <lineage>
        <taxon>Bacteria</taxon>
        <taxon>Pseudomonadati</taxon>
        <taxon>Bacteroidota</taxon>
        <taxon>Sphingobacteriia</taxon>
        <taxon>Sphingobacteriales</taxon>
        <taxon>Sphingobacteriaceae</taxon>
        <taxon>Arcticibacter</taxon>
    </lineage>
</organism>
<name>R9GS01_9SPHI</name>
<evidence type="ECO:0000313" key="2">
    <source>
        <dbReference type="Proteomes" id="UP000014174"/>
    </source>
</evidence>